<accession>A0A6P8D3Y1</accession>
<dbReference type="InterPro" id="IPR050528">
    <property type="entry name" value="L-type_Lectin-RKs"/>
</dbReference>
<dbReference type="PROSITE" id="PS50011">
    <property type="entry name" value="PROTEIN_KINASE_DOM"/>
    <property type="match status" value="1"/>
</dbReference>
<dbReference type="InterPro" id="IPR008271">
    <property type="entry name" value="Ser/Thr_kinase_AS"/>
</dbReference>
<dbReference type="PROSITE" id="PS00108">
    <property type="entry name" value="PROTEIN_KINASE_ST"/>
    <property type="match status" value="1"/>
</dbReference>
<dbReference type="FunFam" id="3.30.200.20:FF:000168">
    <property type="entry name" value="L-type lectin-domain containing receptor kinase IX.1"/>
    <property type="match status" value="1"/>
</dbReference>
<dbReference type="InterPro" id="IPR000719">
    <property type="entry name" value="Prot_kinase_dom"/>
</dbReference>
<evidence type="ECO:0000256" key="23">
    <source>
        <dbReference type="SAM" id="Phobius"/>
    </source>
</evidence>
<dbReference type="Gene3D" id="3.30.200.20">
    <property type="entry name" value="Phosphorylase Kinase, domain 1"/>
    <property type="match status" value="1"/>
</dbReference>
<evidence type="ECO:0000256" key="15">
    <source>
        <dbReference type="ARBA" id="ARBA00023136"/>
    </source>
</evidence>
<dbReference type="PANTHER" id="PTHR27007">
    <property type="match status" value="1"/>
</dbReference>
<dbReference type="GeneID" id="116203536"/>
<dbReference type="RefSeq" id="XP_031391155.1">
    <property type="nucleotide sequence ID" value="XM_031535295.1"/>
</dbReference>
<protein>
    <submittedName>
        <fullName evidence="27">L-type lectin-domain containing receptor kinase IX.1-like</fullName>
    </submittedName>
</protein>
<evidence type="ECO:0000256" key="9">
    <source>
        <dbReference type="ARBA" id="ARBA00022734"/>
    </source>
</evidence>
<dbReference type="Gene3D" id="2.60.120.200">
    <property type="match status" value="1"/>
</dbReference>
<keyword evidence="13 21" id="KW-0067">ATP-binding</keyword>
<dbReference type="GO" id="GO:0004674">
    <property type="term" value="F:protein serine/threonine kinase activity"/>
    <property type="evidence" value="ECO:0007669"/>
    <property type="project" value="UniProtKB-KW"/>
</dbReference>
<feature type="signal peptide" evidence="24">
    <location>
        <begin position="1"/>
        <end position="30"/>
    </location>
</feature>
<dbReference type="FunFam" id="1.10.510.10:FF:000240">
    <property type="entry name" value="Lectin-domain containing receptor kinase A4.3"/>
    <property type="match status" value="1"/>
</dbReference>
<evidence type="ECO:0000256" key="11">
    <source>
        <dbReference type="ARBA" id="ARBA00022777"/>
    </source>
</evidence>
<dbReference type="AlphaFoldDB" id="A0A6P8D3Y1"/>
<evidence type="ECO:0000256" key="2">
    <source>
        <dbReference type="ARBA" id="ARBA00008536"/>
    </source>
</evidence>
<keyword evidence="14 23" id="KW-1133">Transmembrane helix</keyword>
<dbReference type="PROSITE" id="PS00308">
    <property type="entry name" value="LECTIN_LEGUME_ALPHA"/>
    <property type="match status" value="1"/>
</dbReference>
<comment type="similarity">
    <text evidence="2">In the N-terminal section; belongs to the leguminous lectin family.</text>
</comment>
<dbReference type="OrthoDB" id="842456at2759"/>
<keyword evidence="16" id="KW-0675">Receptor</keyword>
<dbReference type="Proteomes" id="UP000515151">
    <property type="component" value="Chromosome 4"/>
</dbReference>
<dbReference type="GO" id="GO:0005524">
    <property type="term" value="F:ATP binding"/>
    <property type="evidence" value="ECO:0007669"/>
    <property type="project" value="UniProtKB-UniRule"/>
</dbReference>
<dbReference type="SMART" id="SM00220">
    <property type="entry name" value="S_TKc"/>
    <property type="match status" value="1"/>
</dbReference>
<evidence type="ECO:0000256" key="14">
    <source>
        <dbReference type="ARBA" id="ARBA00022989"/>
    </source>
</evidence>
<keyword evidence="10 21" id="KW-0547">Nucleotide-binding</keyword>
<dbReference type="GO" id="GO:0009626">
    <property type="term" value="P:plant-type hypersensitive response"/>
    <property type="evidence" value="ECO:0007669"/>
    <property type="project" value="UniProtKB-ARBA"/>
</dbReference>
<keyword evidence="26" id="KW-1185">Reference proteome</keyword>
<evidence type="ECO:0000256" key="17">
    <source>
        <dbReference type="ARBA" id="ARBA00023180"/>
    </source>
</evidence>
<dbReference type="FunFam" id="2.60.120.200:FF:000103">
    <property type="entry name" value="L-type lectin-domain containing receptor kinase IX.1"/>
    <property type="match status" value="1"/>
</dbReference>
<name>A0A6P8D3Y1_PUNGR</name>
<feature type="chain" id="PRO_5027665812" evidence="24">
    <location>
        <begin position="31"/>
        <end position="737"/>
    </location>
</feature>
<dbReference type="InterPro" id="IPR017441">
    <property type="entry name" value="Protein_kinase_ATP_BS"/>
</dbReference>
<evidence type="ECO:0000313" key="26">
    <source>
        <dbReference type="Proteomes" id="UP000515151"/>
    </source>
</evidence>
<keyword evidence="15 23" id="KW-0472">Membrane</keyword>
<evidence type="ECO:0000256" key="10">
    <source>
        <dbReference type="ARBA" id="ARBA00022741"/>
    </source>
</evidence>
<dbReference type="GO" id="GO:0002229">
    <property type="term" value="P:defense response to oomycetes"/>
    <property type="evidence" value="ECO:0007669"/>
    <property type="project" value="UniProtKB-ARBA"/>
</dbReference>
<evidence type="ECO:0000256" key="16">
    <source>
        <dbReference type="ARBA" id="ARBA00023170"/>
    </source>
</evidence>
<evidence type="ECO:0000256" key="20">
    <source>
        <dbReference type="ARBA" id="ARBA00063357"/>
    </source>
</evidence>
<comment type="subcellular location">
    <subcellularLocation>
        <location evidence="1">Cell membrane</location>
        <topology evidence="1">Single-pass type I membrane protein</topology>
    </subcellularLocation>
</comment>
<dbReference type="CDD" id="cd06899">
    <property type="entry name" value="lectin_legume_LecRK_Arcelin_ConA"/>
    <property type="match status" value="1"/>
</dbReference>
<evidence type="ECO:0000256" key="6">
    <source>
        <dbReference type="ARBA" id="ARBA00022679"/>
    </source>
</evidence>
<evidence type="ECO:0000256" key="18">
    <source>
        <dbReference type="ARBA" id="ARBA00058054"/>
    </source>
</evidence>
<organism evidence="26 27">
    <name type="scientific">Punica granatum</name>
    <name type="common">Pomegranate</name>
    <dbReference type="NCBI Taxonomy" id="22663"/>
    <lineage>
        <taxon>Eukaryota</taxon>
        <taxon>Viridiplantae</taxon>
        <taxon>Streptophyta</taxon>
        <taxon>Embryophyta</taxon>
        <taxon>Tracheophyta</taxon>
        <taxon>Spermatophyta</taxon>
        <taxon>Magnoliopsida</taxon>
        <taxon>eudicotyledons</taxon>
        <taxon>Gunneridae</taxon>
        <taxon>Pentapetalae</taxon>
        <taxon>rosids</taxon>
        <taxon>malvids</taxon>
        <taxon>Myrtales</taxon>
        <taxon>Lythraceae</taxon>
        <taxon>Punica</taxon>
    </lineage>
</organism>
<dbReference type="PROSITE" id="PS00107">
    <property type="entry name" value="PROTEIN_KINASE_ATP"/>
    <property type="match status" value="1"/>
</dbReference>
<comment type="subunit">
    <text evidence="20">Interacts with ABCG40.</text>
</comment>
<dbReference type="CDD" id="cd14066">
    <property type="entry name" value="STKc_IRAK"/>
    <property type="match status" value="1"/>
</dbReference>
<evidence type="ECO:0000256" key="3">
    <source>
        <dbReference type="ARBA" id="ARBA00010217"/>
    </source>
</evidence>
<reference evidence="26" key="1">
    <citation type="journal article" date="2020" name="Plant Biotechnol. J.">
        <title>The pomegranate (Punica granatum L.) draft genome dissects genetic divergence between soft- and hard-seeded cultivars.</title>
        <authorList>
            <person name="Luo X."/>
            <person name="Li H."/>
            <person name="Wu Z."/>
            <person name="Yao W."/>
            <person name="Zhao P."/>
            <person name="Cao D."/>
            <person name="Yu H."/>
            <person name="Li K."/>
            <person name="Poudel K."/>
            <person name="Zhao D."/>
            <person name="Zhang F."/>
            <person name="Xia X."/>
            <person name="Chen L."/>
            <person name="Wang Q."/>
            <person name="Jing D."/>
            <person name="Cao S."/>
        </authorList>
    </citation>
    <scope>NUCLEOTIDE SEQUENCE [LARGE SCALE GENOMIC DNA]</scope>
    <source>
        <strain evidence="26">cv. Tunisia</strain>
    </source>
</reference>
<dbReference type="InterPro" id="IPR013320">
    <property type="entry name" value="ConA-like_dom_sf"/>
</dbReference>
<comment type="similarity">
    <text evidence="3">In the C-terminal section; belongs to the protein kinase superfamily. Ser/Thr protein kinase family.</text>
</comment>
<keyword evidence="5" id="KW-0723">Serine/threonine-protein kinase</keyword>
<keyword evidence="8 24" id="KW-0732">Signal</keyword>
<evidence type="ECO:0000256" key="5">
    <source>
        <dbReference type="ARBA" id="ARBA00022527"/>
    </source>
</evidence>
<proteinExistence type="inferred from homology"/>
<reference evidence="27" key="2">
    <citation type="submission" date="2025-08" db="UniProtKB">
        <authorList>
            <consortium name="RefSeq"/>
        </authorList>
    </citation>
    <scope>IDENTIFICATION</scope>
    <source>
        <tissue evidence="27">Leaf</tissue>
    </source>
</reference>
<dbReference type="GO" id="GO:0005886">
    <property type="term" value="C:plasma membrane"/>
    <property type="evidence" value="ECO:0007669"/>
    <property type="project" value="UniProtKB-SubCell"/>
</dbReference>
<keyword evidence="17" id="KW-0325">Glycoprotein</keyword>
<dbReference type="Gene3D" id="1.10.510.10">
    <property type="entry name" value="Transferase(Phosphotransferase) domain 1"/>
    <property type="match status" value="1"/>
</dbReference>
<dbReference type="InterPro" id="IPR001220">
    <property type="entry name" value="Legume_lectin_dom"/>
</dbReference>
<evidence type="ECO:0000313" key="27">
    <source>
        <dbReference type="RefSeq" id="XP_031391155.1"/>
    </source>
</evidence>
<keyword evidence="9" id="KW-0430">Lectin</keyword>
<evidence type="ECO:0000256" key="19">
    <source>
        <dbReference type="ARBA" id="ARBA00058818"/>
    </source>
</evidence>
<feature type="region of interest" description="Disordered" evidence="22">
    <location>
        <begin position="683"/>
        <end position="702"/>
    </location>
</feature>
<keyword evidence="6" id="KW-0808">Transferase</keyword>
<dbReference type="Pfam" id="PF00139">
    <property type="entry name" value="Lectin_legB"/>
    <property type="match status" value="1"/>
</dbReference>
<dbReference type="SUPFAM" id="SSF49899">
    <property type="entry name" value="Concanavalin A-like lectins/glucanases"/>
    <property type="match status" value="1"/>
</dbReference>
<evidence type="ECO:0000259" key="25">
    <source>
        <dbReference type="PROSITE" id="PS50011"/>
    </source>
</evidence>
<evidence type="ECO:0000256" key="8">
    <source>
        <dbReference type="ARBA" id="ARBA00022729"/>
    </source>
</evidence>
<feature type="domain" description="Protein kinase" evidence="25">
    <location>
        <begin position="382"/>
        <end position="653"/>
    </location>
</feature>
<evidence type="ECO:0000256" key="7">
    <source>
        <dbReference type="ARBA" id="ARBA00022692"/>
    </source>
</evidence>
<dbReference type="Pfam" id="PF00069">
    <property type="entry name" value="Pkinase"/>
    <property type="match status" value="1"/>
</dbReference>
<dbReference type="InterPro" id="IPR000985">
    <property type="entry name" value="Lectin_LegA_CS"/>
</dbReference>
<comment type="function">
    <text evidence="19">Promotes hydrogen peroxide H(2)O(2) production and cell death.</text>
</comment>
<keyword evidence="7 23" id="KW-0812">Transmembrane</keyword>
<feature type="binding site" evidence="21">
    <location>
        <position position="412"/>
    </location>
    <ligand>
        <name>ATP</name>
        <dbReference type="ChEBI" id="CHEBI:30616"/>
    </ligand>
</feature>
<dbReference type="SUPFAM" id="SSF56112">
    <property type="entry name" value="Protein kinase-like (PK-like)"/>
    <property type="match status" value="1"/>
</dbReference>
<sequence length="737" mass="81315">MELGVTMHFKSKVAIAFILFVITLPPTPSGSPHNIYFDYPNISSNNREIVYQGDAYPSNGSIEVTANQVDRNLNFSIGRAVYGKPMHLWDKATGNTADFATQFSFAINSQNKSLYADGLAFFLAPNGSDLPERSDGGLLGLVSAPHPNASSPDYPFVAIEFDTYTNDWDPNYTSIEHNVPQTHVGIDINSVISVTDISWRWSNIPLGRRLKASVTYNSSSHNLSVVLTDGTSPTDDTNSTKLWYRVQLKDWLPEWVTFGFSATTGAMFELHTIYSWKFSSNLQVADQTGTNVTNPTQSQAALPTPGVPRISRKSKTWIWAIVGAGTFVIIIFSFLCRPKERKNEDLSEEDDGGAVSINEEFEKVAGPRKFSYEELVLATDNFAGYRQLGEGGFGKVYEGYLSELKSNVAIKKVTPDSAQGEKEYIAEVKTVSQLRHRSLVQLVGWCHRKKELLLIYEFMSNGSLDTHLFKGKSLLTWGVRYKIAQDMASALLYLHEEWAQCVVHRDIKCSNIMLDSSFNAKLGDFGLARLVDHGKGSQTTIVAGTMGYMAPEYLYTGKASKESDIYSFGVVALEIACGRKVFEPRAEEGRLRLIDWVWGLYGTGNLMEAADSKLGNEFDVREMECLMMVGLWCAHPDYTFRPSMQEVLGVLKFDALPPVRPSEMPTPTYSYASLNSGASPLKSSYGNNGSDGGTKSSTFTTSSCTSATYASTSSSLLSKTKYLSCSSPSVDILGKVL</sequence>
<evidence type="ECO:0000256" key="22">
    <source>
        <dbReference type="SAM" id="MobiDB-lite"/>
    </source>
</evidence>
<evidence type="ECO:0000256" key="24">
    <source>
        <dbReference type="SAM" id="SignalP"/>
    </source>
</evidence>
<evidence type="ECO:0000256" key="4">
    <source>
        <dbReference type="ARBA" id="ARBA00022475"/>
    </source>
</evidence>
<evidence type="ECO:0000256" key="12">
    <source>
        <dbReference type="ARBA" id="ARBA00022821"/>
    </source>
</evidence>
<dbReference type="GO" id="GO:0030246">
    <property type="term" value="F:carbohydrate binding"/>
    <property type="evidence" value="ECO:0007669"/>
    <property type="project" value="UniProtKB-KW"/>
</dbReference>
<evidence type="ECO:0000256" key="1">
    <source>
        <dbReference type="ARBA" id="ARBA00004251"/>
    </source>
</evidence>
<keyword evidence="4" id="KW-1003">Cell membrane</keyword>
<gene>
    <name evidence="27" type="primary">LOC116203536</name>
</gene>
<keyword evidence="11" id="KW-0418">Kinase</keyword>
<feature type="transmembrane region" description="Helical" evidence="23">
    <location>
        <begin position="317"/>
        <end position="336"/>
    </location>
</feature>
<keyword evidence="12" id="KW-0611">Plant defense</keyword>
<evidence type="ECO:0000256" key="13">
    <source>
        <dbReference type="ARBA" id="ARBA00022840"/>
    </source>
</evidence>
<evidence type="ECO:0000256" key="21">
    <source>
        <dbReference type="PROSITE-ProRule" id="PRU10141"/>
    </source>
</evidence>
<comment type="function">
    <text evidence="18">Involved in resistance response to the pathogenic oomycetes Phytophthora infestans and Phytophthora capsici.</text>
</comment>
<dbReference type="InterPro" id="IPR011009">
    <property type="entry name" value="Kinase-like_dom_sf"/>
</dbReference>